<name>A0A6J6K762_9ZZZZ</name>
<dbReference type="AlphaFoldDB" id="A0A6J6K762"/>
<keyword evidence="1" id="KW-1133">Transmembrane helix</keyword>
<dbReference type="EMBL" id="CAEZWF010000001">
    <property type="protein sequence ID" value="CAB4642855.1"/>
    <property type="molecule type" value="Genomic_DNA"/>
</dbReference>
<evidence type="ECO:0000313" key="2">
    <source>
        <dbReference type="EMBL" id="CAB4634559.1"/>
    </source>
</evidence>
<keyword evidence="1" id="KW-0812">Transmembrane</keyword>
<sequence>MLLLWSIFWLISLPIMVRDLSTQRIPNIYLKLLTIPTSVFLFVDGIGAWLNLLAFLLVLVLFFFLGVGMGDIKLLAISLTIFNSQMNFSILVFLSTLFASAFGHLLIQTLASRQLPQRIPLAPSIFLAFALYFAAR</sequence>
<gene>
    <name evidence="2" type="ORF">UFOPK2046_00570</name>
    <name evidence="3" type="ORF">UFOPK2157_00172</name>
    <name evidence="4" type="ORF">UFOPK2228_00030</name>
    <name evidence="5" type="ORF">UFOPK2245_00081</name>
</gene>
<feature type="transmembrane region" description="Helical" evidence="1">
    <location>
        <begin position="88"/>
        <end position="107"/>
    </location>
</feature>
<dbReference type="EMBL" id="CAEZWK010000001">
    <property type="protein sequence ID" value="CAB4644728.1"/>
    <property type="molecule type" value="Genomic_DNA"/>
</dbReference>
<accession>A0A6J6K762</accession>
<dbReference type="GO" id="GO:0016020">
    <property type="term" value="C:membrane"/>
    <property type="evidence" value="ECO:0007669"/>
    <property type="project" value="InterPro"/>
</dbReference>
<dbReference type="EMBL" id="CAEZVW010000003">
    <property type="protein sequence ID" value="CAB4635606.1"/>
    <property type="molecule type" value="Genomic_DNA"/>
</dbReference>
<evidence type="ECO:0000313" key="4">
    <source>
        <dbReference type="EMBL" id="CAB4642855.1"/>
    </source>
</evidence>
<reference evidence="5" key="1">
    <citation type="submission" date="2020-05" db="EMBL/GenBank/DDBJ databases">
        <authorList>
            <person name="Chiriac C."/>
            <person name="Salcher M."/>
            <person name="Ghai R."/>
            <person name="Kavagutti S V."/>
        </authorList>
    </citation>
    <scope>NUCLEOTIDE SEQUENCE</scope>
</reference>
<dbReference type="Gene3D" id="1.20.120.1220">
    <property type="match status" value="1"/>
</dbReference>
<evidence type="ECO:0000313" key="5">
    <source>
        <dbReference type="EMBL" id="CAB4644728.1"/>
    </source>
</evidence>
<evidence type="ECO:0000256" key="1">
    <source>
        <dbReference type="SAM" id="Phobius"/>
    </source>
</evidence>
<evidence type="ECO:0000313" key="3">
    <source>
        <dbReference type="EMBL" id="CAB4635606.1"/>
    </source>
</evidence>
<organism evidence="5">
    <name type="scientific">freshwater metagenome</name>
    <dbReference type="NCBI Taxonomy" id="449393"/>
    <lineage>
        <taxon>unclassified sequences</taxon>
        <taxon>metagenomes</taxon>
        <taxon>ecological metagenomes</taxon>
    </lineage>
</organism>
<protein>
    <submittedName>
        <fullName evidence="5">Unannotated protein</fullName>
    </submittedName>
</protein>
<dbReference type="EMBL" id="CAEZVP010000089">
    <property type="protein sequence ID" value="CAB4634559.1"/>
    <property type="molecule type" value="Genomic_DNA"/>
</dbReference>
<feature type="transmembrane region" description="Helical" evidence="1">
    <location>
        <begin position="46"/>
        <end position="67"/>
    </location>
</feature>
<proteinExistence type="predicted"/>
<dbReference type="GO" id="GO:0004190">
    <property type="term" value="F:aspartic-type endopeptidase activity"/>
    <property type="evidence" value="ECO:0007669"/>
    <property type="project" value="InterPro"/>
</dbReference>
<keyword evidence="1" id="KW-0472">Membrane</keyword>
<feature type="transmembrane region" description="Helical" evidence="1">
    <location>
        <begin position="119"/>
        <end position="135"/>
    </location>
</feature>